<evidence type="ECO:0000256" key="1">
    <source>
        <dbReference type="ARBA" id="ARBA00011407"/>
    </source>
</evidence>
<dbReference type="AlphaFoldDB" id="A0A382ICU7"/>
<dbReference type="GO" id="GO:0009159">
    <property type="term" value="P:deoxyribonucleoside monophosphate catabolic process"/>
    <property type="evidence" value="ECO:0007669"/>
    <property type="project" value="InterPro"/>
</dbReference>
<dbReference type="InterPro" id="IPR051239">
    <property type="entry name" value="2'-dNMP_N-hydrolase"/>
</dbReference>
<keyword evidence="4" id="KW-0326">Glycosidase</keyword>
<dbReference type="GO" id="GO:0005634">
    <property type="term" value="C:nucleus"/>
    <property type="evidence" value="ECO:0007669"/>
    <property type="project" value="UniProtKB-ARBA"/>
</dbReference>
<dbReference type="GO" id="GO:0006163">
    <property type="term" value="P:purine nucleotide metabolic process"/>
    <property type="evidence" value="ECO:0007669"/>
    <property type="project" value="UniProtKB-ARBA"/>
</dbReference>
<protein>
    <recommendedName>
        <fullName evidence="5">5-hydroxymethyl-dUMP N-hydrolase</fullName>
    </recommendedName>
</protein>
<name>A0A382ICU7_9ZZZZ</name>
<dbReference type="InterPro" id="IPR007710">
    <property type="entry name" value="Nucleoside_deoxyribTrfase"/>
</dbReference>
<dbReference type="InterPro" id="IPR028607">
    <property type="entry name" value="DNPH1"/>
</dbReference>
<keyword evidence="2" id="KW-0378">Hydrolase</keyword>
<comment type="catalytic activity">
    <reaction evidence="6">
        <text>5-hydroxymethyl-dUMP + H2O = 5-hydroxymethyluracil + 2-deoxy-D-ribose 5-phosphate</text>
        <dbReference type="Rhea" id="RHEA:77099"/>
        <dbReference type="ChEBI" id="CHEBI:15377"/>
        <dbReference type="ChEBI" id="CHEBI:16964"/>
        <dbReference type="ChEBI" id="CHEBI:62877"/>
        <dbReference type="ChEBI" id="CHEBI:90409"/>
    </reaction>
    <physiologicalReaction direction="left-to-right" evidence="6">
        <dbReference type="Rhea" id="RHEA:77100"/>
    </physiologicalReaction>
</comment>
<evidence type="ECO:0000256" key="2">
    <source>
        <dbReference type="ARBA" id="ARBA00022801"/>
    </source>
</evidence>
<evidence type="ECO:0000256" key="6">
    <source>
        <dbReference type="ARBA" id="ARBA00047460"/>
    </source>
</evidence>
<dbReference type="PANTHER" id="PTHR15364:SF0">
    <property type="entry name" value="2'-DEOXYNUCLEOSIDE 5'-PHOSPHATE N-HYDROLASE 1"/>
    <property type="match status" value="1"/>
</dbReference>
<sequence length="145" mass="16076">MINISSMKIYFAGAIRGGRNDAKIYEKIITYLGNIGQVLTEHVGDQDLGNMGEKGGIDMAIHKRDIKWLQSADAVVAEVTTPSLGVGYELGIAEKLKKPVLCLYRPSKGKRLSAMVKGNKQLSLWEYHNLEEARSCIDTFFKSLV</sequence>
<dbReference type="GO" id="GO:0042802">
    <property type="term" value="F:identical protein binding"/>
    <property type="evidence" value="ECO:0007669"/>
    <property type="project" value="UniProtKB-ARBA"/>
</dbReference>
<accession>A0A382ICU7</accession>
<dbReference type="FunFam" id="3.40.50.450:FF:000019">
    <property type="entry name" value="2'-deoxynucleoside 5'-phosphate N-hydrolase 1"/>
    <property type="match status" value="1"/>
</dbReference>
<evidence type="ECO:0000313" key="7">
    <source>
        <dbReference type="EMBL" id="SVB97544.1"/>
    </source>
</evidence>
<comment type="subunit">
    <text evidence="1">Monomer and homodimer.</text>
</comment>
<dbReference type="GO" id="GO:0070694">
    <property type="term" value="F:5-hydroxymethyl-dUMP N-hydrolase activity"/>
    <property type="evidence" value="ECO:0007669"/>
    <property type="project" value="InterPro"/>
</dbReference>
<reference evidence="7" key="1">
    <citation type="submission" date="2018-05" db="EMBL/GenBank/DDBJ databases">
        <authorList>
            <person name="Lanie J.A."/>
            <person name="Ng W.-L."/>
            <person name="Kazmierczak K.M."/>
            <person name="Andrzejewski T.M."/>
            <person name="Davidsen T.M."/>
            <person name="Wayne K.J."/>
            <person name="Tettelin H."/>
            <person name="Glass J.I."/>
            <person name="Rusch D."/>
            <person name="Podicherti R."/>
            <person name="Tsui H.-C.T."/>
            <person name="Winkler M.E."/>
        </authorList>
    </citation>
    <scope>NUCLEOTIDE SEQUENCE</scope>
</reference>
<keyword evidence="3" id="KW-0546">Nucleotide metabolism</keyword>
<evidence type="ECO:0000256" key="3">
    <source>
        <dbReference type="ARBA" id="ARBA00023080"/>
    </source>
</evidence>
<dbReference type="EMBL" id="UINC01066633">
    <property type="protein sequence ID" value="SVB97544.1"/>
    <property type="molecule type" value="Genomic_DNA"/>
</dbReference>
<dbReference type="HAMAP" id="MF_03036">
    <property type="entry name" value="Nuc_phosphate_hydrolase"/>
    <property type="match status" value="1"/>
</dbReference>
<organism evidence="7">
    <name type="scientific">marine metagenome</name>
    <dbReference type="NCBI Taxonomy" id="408172"/>
    <lineage>
        <taxon>unclassified sequences</taxon>
        <taxon>metagenomes</taxon>
        <taxon>ecological metagenomes</taxon>
    </lineage>
</organism>
<dbReference type="GO" id="GO:1901135">
    <property type="term" value="P:carbohydrate derivative metabolic process"/>
    <property type="evidence" value="ECO:0007669"/>
    <property type="project" value="UniProtKB-ARBA"/>
</dbReference>
<proteinExistence type="inferred from homology"/>
<dbReference type="Pfam" id="PF05014">
    <property type="entry name" value="Nuc_deoxyrib_tr"/>
    <property type="match status" value="1"/>
</dbReference>
<evidence type="ECO:0000256" key="5">
    <source>
        <dbReference type="ARBA" id="ARBA00044133"/>
    </source>
</evidence>
<dbReference type="PANTHER" id="PTHR15364">
    <property type="entry name" value="2'-DEOXYNUCLEOSIDE 5'-PHOSPHATE N-HYDROLASE 1"/>
    <property type="match status" value="1"/>
</dbReference>
<dbReference type="SUPFAM" id="SSF52309">
    <property type="entry name" value="N-(deoxy)ribosyltransferase-like"/>
    <property type="match status" value="1"/>
</dbReference>
<dbReference type="Gene3D" id="3.40.50.450">
    <property type="match status" value="1"/>
</dbReference>
<evidence type="ECO:0000256" key="4">
    <source>
        <dbReference type="ARBA" id="ARBA00023295"/>
    </source>
</evidence>
<gene>
    <name evidence="7" type="ORF">METZ01_LOCUS250398</name>
</gene>